<dbReference type="InterPro" id="IPR000182">
    <property type="entry name" value="GNAT_dom"/>
</dbReference>
<dbReference type="PANTHER" id="PTHR13947:SF37">
    <property type="entry name" value="LD18367P"/>
    <property type="match status" value="1"/>
</dbReference>
<dbReference type="CDD" id="cd04301">
    <property type="entry name" value="NAT_SF"/>
    <property type="match status" value="1"/>
</dbReference>
<evidence type="ECO:0000313" key="3">
    <source>
        <dbReference type="EMBL" id="GMI29671.1"/>
    </source>
</evidence>
<dbReference type="Pfam" id="PF00583">
    <property type="entry name" value="Acetyltransf_1"/>
    <property type="match status" value="1"/>
</dbReference>
<evidence type="ECO:0000256" key="1">
    <source>
        <dbReference type="ARBA" id="ARBA00022679"/>
    </source>
</evidence>
<keyword evidence="4" id="KW-1185">Reference proteome</keyword>
<name>A0ABQ6MNJ2_9STRA</name>
<reference evidence="3 4" key="1">
    <citation type="journal article" date="2023" name="Commun. Biol.">
        <title>Genome analysis of Parmales, the sister group of diatoms, reveals the evolutionary specialization of diatoms from phago-mixotrophs to photoautotrophs.</title>
        <authorList>
            <person name="Ban H."/>
            <person name="Sato S."/>
            <person name="Yoshikawa S."/>
            <person name="Yamada K."/>
            <person name="Nakamura Y."/>
            <person name="Ichinomiya M."/>
            <person name="Sato N."/>
            <person name="Blanc-Mathieu R."/>
            <person name="Endo H."/>
            <person name="Kuwata A."/>
            <person name="Ogata H."/>
        </authorList>
    </citation>
    <scope>NUCLEOTIDE SEQUENCE [LARGE SCALE GENOMIC DNA]</scope>
</reference>
<accession>A0ABQ6MNJ2</accession>
<dbReference type="PANTHER" id="PTHR13947">
    <property type="entry name" value="GNAT FAMILY N-ACETYLTRANSFERASE"/>
    <property type="match status" value="1"/>
</dbReference>
<dbReference type="EMBL" id="BRYB01000415">
    <property type="protein sequence ID" value="GMI29671.1"/>
    <property type="molecule type" value="Genomic_DNA"/>
</dbReference>
<sequence>SLLPPPPSPLFDELVSATVSTFGAPLSLSPDLSKLEAALLAAPANLWGAYSDSVARGEVGWGLAGRLAPPGAPPPAAGPPAGDWDRTSLLICARGAGSLAGSVELRLQPPDAKIPFSFPLLDSLERSLSSFAFPAPPPPPPQPYLCNLFVLPARRGEGVARHLVRAALAVAEHAWGGFDAVYLHVDPKNKPAVGLYEGEGFGRVEEVEWRPGWEGGAGDIAYYVKRFDRDEEGD</sequence>
<dbReference type="SUPFAM" id="SSF55729">
    <property type="entry name" value="Acyl-CoA N-acyltransferases (Nat)"/>
    <property type="match status" value="1"/>
</dbReference>
<dbReference type="Proteomes" id="UP001165060">
    <property type="component" value="Unassembled WGS sequence"/>
</dbReference>
<comment type="caution">
    <text evidence="3">The sequence shown here is derived from an EMBL/GenBank/DDBJ whole genome shotgun (WGS) entry which is preliminary data.</text>
</comment>
<evidence type="ECO:0000313" key="4">
    <source>
        <dbReference type="Proteomes" id="UP001165060"/>
    </source>
</evidence>
<dbReference type="Gene3D" id="3.40.630.30">
    <property type="match status" value="1"/>
</dbReference>
<gene>
    <name evidence="3" type="ORF">TeGR_g7171</name>
</gene>
<dbReference type="InterPro" id="IPR050769">
    <property type="entry name" value="NAT_camello-type"/>
</dbReference>
<proteinExistence type="predicted"/>
<keyword evidence="1" id="KW-0808">Transferase</keyword>
<protein>
    <recommendedName>
        <fullName evidence="2">N-acetyltransferase domain-containing protein</fullName>
    </recommendedName>
</protein>
<evidence type="ECO:0000259" key="2">
    <source>
        <dbReference type="PROSITE" id="PS51186"/>
    </source>
</evidence>
<feature type="non-terminal residue" evidence="3">
    <location>
        <position position="1"/>
    </location>
</feature>
<feature type="domain" description="N-acetyltransferase" evidence="2">
    <location>
        <begin position="63"/>
        <end position="229"/>
    </location>
</feature>
<organism evidence="3 4">
    <name type="scientific">Tetraparma gracilis</name>
    <dbReference type="NCBI Taxonomy" id="2962635"/>
    <lineage>
        <taxon>Eukaryota</taxon>
        <taxon>Sar</taxon>
        <taxon>Stramenopiles</taxon>
        <taxon>Ochrophyta</taxon>
        <taxon>Bolidophyceae</taxon>
        <taxon>Parmales</taxon>
        <taxon>Triparmaceae</taxon>
        <taxon>Tetraparma</taxon>
    </lineage>
</organism>
<dbReference type="PROSITE" id="PS51186">
    <property type="entry name" value="GNAT"/>
    <property type="match status" value="1"/>
</dbReference>
<dbReference type="InterPro" id="IPR016181">
    <property type="entry name" value="Acyl_CoA_acyltransferase"/>
</dbReference>